<dbReference type="EMBL" id="JARQWQ010000168">
    <property type="protein sequence ID" value="KAK2547784.1"/>
    <property type="molecule type" value="Genomic_DNA"/>
</dbReference>
<evidence type="ECO:0000256" key="3">
    <source>
        <dbReference type="ARBA" id="ARBA00022679"/>
    </source>
</evidence>
<evidence type="ECO:0000259" key="10">
    <source>
        <dbReference type="Pfam" id="PF03175"/>
    </source>
</evidence>
<feature type="domain" description="DNA-directed DNA polymerase family B mitochondria/virus" evidence="10">
    <location>
        <begin position="362"/>
        <end position="482"/>
    </location>
</feature>
<reference evidence="11" key="2">
    <citation type="journal article" date="2023" name="Science">
        <title>Genomic signatures of disease resistance in endangered staghorn corals.</title>
        <authorList>
            <person name="Vollmer S.V."/>
            <person name="Selwyn J.D."/>
            <person name="Despard B.A."/>
            <person name="Roesel C.L."/>
        </authorList>
    </citation>
    <scope>NUCLEOTIDE SEQUENCE</scope>
    <source>
        <strain evidence="11">K2</strain>
    </source>
</reference>
<organism evidence="11 12">
    <name type="scientific">Acropora cervicornis</name>
    <name type="common">Staghorn coral</name>
    <dbReference type="NCBI Taxonomy" id="6130"/>
    <lineage>
        <taxon>Eukaryota</taxon>
        <taxon>Metazoa</taxon>
        <taxon>Cnidaria</taxon>
        <taxon>Anthozoa</taxon>
        <taxon>Hexacorallia</taxon>
        <taxon>Scleractinia</taxon>
        <taxon>Astrocoeniina</taxon>
        <taxon>Acroporidae</taxon>
        <taxon>Acropora</taxon>
    </lineage>
</organism>
<dbReference type="Gene3D" id="3.90.1600.10">
    <property type="entry name" value="Palm domain of DNA polymerase"/>
    <property type="match status" value="1"/>
</dbReference>
<protein>
    <recommendedName>
        <fullName evidence="2">DNA-directed DNA polymerase</fullName>
        <ecNumber evidence="2">2.7.7.7</ecNumber>
    </recommendedName>
</protein>
<comment type="caution">
    <text evidence="11">The sequence shown here is derived from an EMBL/GenBank/DDBJ whole genome shotgun (WGS) entry which is preliminary data.</text>
</comment>
<dbReference type="PANTHER" id="PTHR33568">
    <property type="entry name" value="DNA POLYMERASE"/>
    <property type="match status" value="1"/>
</dbReference>
<dbReference type="EC" id="2.7.7.7" evidence="2"/>
<dbReference type="GO" id="GO:0006260">
    <property type="term" value="P:DNA replication"/>
    <property type="evidence" value="ECO:0007669"/>
    <property type="project" value="UniProtKB-KW"/>
</dbReference>
<dbReference type="InterPro" id="IPR012337">
    <property type="entry name" value="RNaseH-like_sf"/>
</dbReference>
<dbReference type="Gene3D" id="1.10.287.690">
    <property type="entry name" value="Helix hairpin bin"/>
    <property type="match status" value="1"/>
</dbReference>
<keyword evidence="3" id="KW-0808">Transferase</keyword>
<evidence type="ECO:0000256" key="9">
    <source>
        <dbReference type="SAM" id="MobiDB-lite"/>
    </source>
</evidence>
<evidence type="ECO:0000256" key="6">
    <source>
        <dbReference type="ARBA" id="ARBA00022932"/>
    </source>
</evidence>
<dbReference type="GO" id="GO:0003887">
    <property type="term" value="F:DNA-directed DNA polymerase activity"/>
    <property type="evidence" value="ECO:0007669"/>
    <property type="project" value="UniProtKB-KW"/>
</dbReference>
<evidence type="ECO:0000256" key="2">
    <source>
        <dbReference type="ARBA" id="ARBA00012417"/>
    </source>
</evidence>
<evidence type="ECO:0000256" key="5">
    <source>
        <dbReference type="ARBA" id="ARBA00022705"/>
    </source>
</evidence>
<feature type="region of interest" description="Disordered" evidence="9">
    <location>
        <begin position="589"/>
        <end position="639"/>
    </location>
</feature>
<evidence type="ECO:0000313" key="11">
    <source>
        <dbReference type="EMBL" id="KAK2547784.1"/>
    </source>
</evidence>
<evidence type="ECO:0000256" key="4">
    <source>
        <dbReference type="ARBA" id="ARBA00022695"/>
    </source>
</evidence>
<evidence type="ECO:0000256" key="8">
    <source>
        <dbReference type="ARBA" id="ARBA00049244"/>
    </source>
</evidence>
<dbReference type="GO" id="GO:0003677">
    <property type="term" value="F:DNA binding"/>
    <property type="evidence" value="ECO:0007669"/>
    <property type="project" value="UniProtKB-KW"/>
</dbReference>
<keyword evidence="7" id="KW-0238">DNA-binding</keyword>
<accession>A0AAD9PRK6</accession>
<dbReference type="Pfam" id="PF03175">
    <property type="entry name" value="DNA_pol_B_2"/>
    <property type="match status" value="1"/>
</dbReference>
<evidence type="ECO:0000256" key="1">
    <source>
        <dbReference type="ARBA" id="ARBA00005755"/>
    </source>
</evidence>
<evidence type="ECO:0000313" key="12">
    <source>
        <dbReference type="Proteomes" id="UP001249851"/>
    </source>
</evidence>
<dbReference type="AlphaFoldDB" id="A0AAD9PRK6"/>
<name>A0AAD9PRK6_ACRCE</name>
<dbReference type="InterPro" id="IPR004868">
    <property type="entry name" value="DNA-dir_DNA_pol_B_mt/vir"/>
</dbReference>
<keyword evidence="6" id="KW-0239">DNA-directed DNA polymerase</keyword>
<gene>
    <name evidence="11" type="ORF">P5673_032193</name>
</gene>
<reference evidence="11" key="1">
    <citation type="journal article" date="2023" name="G3 (Bethesda)">
        <title>Whole genome assembly and annotation of the endangered Caribbean coral Acropora cervicornis.</title>
        <authorList>
            <person name="Selwyn J.D."/>
            <person name="Vollmer S.V."/>
        </authorList>
    </citation>
    <scope>NUCLEOTIDE SEQUENCE</scope>
    <source>
        <strain evidence="11">K2</strain>
    </source>
</reference>
<dbReference type="PANTHER" id="PTHR33568:SF3">
    <property type="entry name" value="DNA-DIRECTED DNA POLYMERASE"/>
    <property type="match status" value="1"/>
</dbReference>
<feature type="compositionally biased region" description="Pro residues" evidence="9">
    <location>
        <begin position="621"/>
        <end position="630"/>
    </location>
</feature>
<keyword evidence="5" id="KW-0235">DNA replication</keyword>
<evidence type="ECO:0000256" key="7">
    <source>
        <dbReference type="ARBA" id="ARBA00023125"/>
    </source>
</evidence>
<dbReference type="GO" id="GO:0000166">
    <property type="term" value="F:nucleotide binding"/>
    <property type="evidence" value="ECO:0007669"/>
    <property type="project" value="InterPro"/>
</dbReference>
<comment type="catalytic activity">
    <reaction evidence="8">
        <text>DNA(n) + a 2'-deoxyribonucleoside 5'-triphosphate = DNA(n+1) + diphosphate</text>
        <dbReference type="Rhea" id="RHEA:22508"/>
        <dbReference type="Rhea" id="RHEA-COMP:17339"/>
        <dbReference type="Rhea" id="RHEA-COMP:17340"/>
        <dbReference type="ChEBI" id="CHEBI:33019"/>
        <dbReference type="ChEBI" id="CHEBI:61560"/>
        <dbReference type="ChEBI" id="CHEBI:173112"/>
        <dbReference type="EC" id="2.7.7.7"/>
    </reaction>
</comment>
<dbReference type="InterPro" id="IPR023211">
    <property type="entry name" value="DNA_pol_palm_dom_sf"/>
</dbReference>
<dbReference type="InterPro" id="IPR043502">
    <property type="entry name" value="DNA/RNA_pol_sf"/>
</dbReference>
<comment type="similarity">
    <text evidence="1">Belongs to the DNA polymerase type-B family.</text>
</comment>
<dbReference type="Proteomes" id="UP001249851">
    <property type="component" value="Unassembled WGS sequence"/>
</dbReference>
<sequence>MLNFNEQFEMDDSFNLSVVHARLLPRGTGKKRHYVPGHQSNVRLKQMKKSVIEIPRDDAGWCAARAIVTARGLSLAGQDTHACRQWIDPGRCVHRRQQVAEDLAREVGLSPGAWGPVALTRVAMAPSLNDYKIVVVDAYRAYSLVAYGHGDRLLALLYDDHHYHTLTSLKGFLGRSYLCLVCLKGYNHQGQHRCPRNKEEHCSSCLQTDCDEHKAAYRAYRVLCLHCQRHFYGAACLERHRTRTIDGRAQDQDHRTVFRTLDDDDDIAQQPVHVFCDIEAKQVDSRHVPNLLVCQRADDDVFHWWYGDACVQEFLLQLEDWCRGGKQPLTVLAHNFQGTTVIPSLTRCIDFVSNWVRSTMGLAKFPKTFGLTELKKGYFPHLFNTDDHQTYVGPLPDQHYYMPDGVSVDDRDTFRRWHAKLTREGYVFNFRRELLEYCKSDVLLLKQGCMTFKCEFEAKTGFDPFDQMTIASACNRCLRTHCLQPNTIACEPLLGWGGRRVNQSPAALEWLAWEAQLVSTPIRHAHNGGEVRPLPDRRPSTNSTVVSGTVARPVFRNVTSRIPGSSVVPWTTSSPFASRNTTFFANTDISSDQSENVSGRVDVLPIPPSDPKHQTPKRPPIRPPNAPDPSPARSAQRPLRWTYQRLSTLPVCGRWRTHPLLRFQEPVPLRQQILPLSHRSSPDHCPTNRRTRARRVFRACVLYRLTAHRSVASRLAVPMQPETHVPVVCRVRPPVYHFPETHVGLFAEYIDTCLKLNEEASGYPDHCTTGHLQREHIRRWNERENIVLHHANIRKNPGQRALAKLMLNSMWGKFGQQTNKTQVKEFIDPPDFWHFLDSSAHDVRWISPVTDERVEILYKMQHHCEPDSPNLNIFLAFFTTCHARLHLYRALDHLGPRVFYSDTDSVVFVQGPNDSPIQPPLGDFLGDFTD</sequence>
<keyword evidence="4" id="KW-0548">Nucleotidyltransferase</keyword>
<proteinExistence type="inferred from homology"/>
<keyword evidence="12" id="KW-1185">Reference proteome</keyword>
<dbReference type="SUPFAM" id="SSF53098">
    <property type="entry name" value="Ribonuclease H-like"/>
    <property type="match status" value="1"/>
</dbReference>
<dbReference type="SUPFAM" id="SSF56672">
    <property type="entry name" value="DNA/RNA polymerases"/>
    <property type="match status" value="1"/>
</dbReference>